<dbReference type="SUPFAM" id="SSF53474">
    <property type="entry name" value="alpha/beta-Hydrolases"/>
    <property type="match status" value="1"/>
</dbReference>
<dbReference type="InterPro" id="IPR000073">
    <property type="entry name" value="AB_hydrolase_1"/>
</dbReference>
<dbReference type="AlphaFoldDB" id="A0A9Q0AMR3"/>
<evidence type="ECO:0000259" key="3">
    <source>
        <dbReference type="Pfam" id="PF00561"/>
    </source>
</evidence>
<dbReference type="InterPro" id="IPR000639">
    <property type="entry name" value="Epox_hydrolase-like"/>
</dbReference>
<feature type="domain" description="AB hydrolase-1" evidence="3">
    <location>
        <begin position="31"/>
        <end position="310"/>
    </location>
</feature>
<name>A0A9Q0AMR3_9PEZI</name>
<protein>
    <recommendedName>
        <fullName evidence="3">AB hydrolase-1 domain-containing protein</fullName>
    </recommendedName>
</protein>
<evidence type="ECO:0000313" key="4">
    <source>
        <dbReference type="EMBL" id="KAI1861879.1"/>
    </source>
</evidence>
<accession>A0A9Q0AMR3</accession>
<dbReference type="EMBL" id="JAFIMR010000028">
    <property type="protein sequence ID" value="KAI1861879.1"/>
    <property type="molecule type" value="Genomic_DNA"/>
</dbReference>
<dbReference type="InterPro" id="IPR029058">
    <property type="entry name" value="AB_hydrolase_fold"/>
</dbReference>
<comment type="similarity">
    <text evidence="2">Belongs to the AB hydrolase superfamily. Epoxide hydrolase family.</text>
</comment>
<dbReference type="Pfam" id="PF00561">
    <property type="entry name" value="Abhydrolase_1"/>
    <property type="match status" value="1"/>
</dbReference>
<organism evidence="4 5">
    <name type="scientific">Neoarthrinium moseri</name>
    <dbReference type="NCBI Taxonomy" id="1658444"/>
    <lineage>
        <taxon>Eukaryota</taxon>
        <taxon>Fungi</taxon>
        <taxon>Dikarya</taxon>
        <taxon>Ascomycota</taxon>
        <taxon>Pezizomycotina</taxon>
        <taxon>Sordariomycetes</taxon>
        <taxon>Xylariomycetidae</taxon>
        <taxon>Amphisphaeriales</taxon>
        <taxon>Apiosporaceae</taxon>
        <taxon>Neoarthrinium</taxon>
    </lineage>
</organism>
<reference evidence="4" key="1">
    <citation type="submission" date="2021-03" db="EMBL/GenBank/DDBJ databases">
        <title>Revisited historic fungal species revealed as producer of novel bioactive compounds through whole genome sequencing and comparative genomics.</title>
        <authorList>
            <person name="Vignolle G.A."/>
            <person name="Hochenegger N."/>
            <person name="Mach R.L."/>
            <person name="Mach-Aigner A.R."/>
            <person name="Javad Rahimi M."/>
            <person name="Salim K.A."/>
            <person name="Chan C.M."/>
            <person name="Lim L.B.L."/>
            <person name="Cai F."/>
            <person name="Druzhinina I.S."/>
            <person name="U'Ren J.M."/>
            <person name="Derntl C."/>
        </authorList>
    </citation>
    <scope>NUCLEOTIDE SEQUENCE</scope>
    <source>
        <strain evidence="4">TUCIM 5799</strain>
    </source>
</reference>
<keyword evidence="1" id="KW-0378">Hydrolase</keyword>
<proteinExistence type="inferred from homology"/>
<dbReference type="OrthoDB" id="284184at2759"/>
<dbReference type="Gene3D" id="3.40.50.1820">
    <property type="entry name" value="alpha/beta hydrolase"/>
    <property type="match status" value="1"/>
</dbReference>
<comment type="caution">
    <text evidence="4">The sequence shown here is derived from an EMBL/GenBank/DDBJ whole genome shotgun (WGS) entry which is preliminary data.</text>
</comment>
<evidence type="ECO:0000313" key="5">
    <source>
        <dbReference type="Proteomes" id="UP000829685"/>
    </source>
</evidence>
<dbReference type="GO" id="GO:0016787">
    <property type="term" value="F:hydrolase activity"/>
    <property type="evidence" value="ECO:0007669"/>
    <property type="project" value="UniProtKB-KW"/>
</dbReference>
<dbReference type="PANTHER" id="PTHR43329">
    <property type="entry name" value="EPOXIDE HYDROLASE"/>
    <property type="match status" value="1"/>
</dbReference>
<dbReference type="PRINTS" id="PR00412">
    <property type="entry name" value="EPOXHYDRLASE"/>
</dbReference>
<keyword evidence="5" id="KW-1185">Reference proteome</keyword>
<sequence>MGSNLPPRQTFSTTRGYSYSYIHAGSRDGKPTLLFIHGWPSHIDDWVNQINHFQSNGYGVLAPDMLGYGGSSNPPDVNAYRLKLICQDLAELQDQVNVAKTIGVGHDWGATILSRLAMYYPHSLSAVAFLGIGVPSPGVPFDLDAINEMTKKASGMEMLGYINYICRDPISQQTMERNAESVMDIMFAADPRTWYKFFHPLGGMKDFVEGQHRQEVGEWFYRELQQKHLEVFKRLDGYLGPSRYYQMLDQNLSLPDEEELKDFKITIPALVVIPSTPAHSAQMQVQITSSWVPRLLVRTIDSGHWVHLEKSNETNEALEELLQSPDLM</sequence>
<gene>
    <name evidence="4" type="ORF">JX265_009382</name>
</gene>
<evidence type="ECO:0000256" key="2">
    <source>
        <dbReference type="ARBA" id="ARBA00038334"/>
    </source>
</evidence>
<evidence type="ECO:0000256" key="1">
    <source>
        <dbReference type="ARBA" id="ARBA00022801"/>
    </source>
</evidence>
<dbReference type="Proteomes" id="UP000829685">
    <property type="component" value="Unassembled WGS sequence"/>
</dbReference>